<dbReference type="Pfam" id="PF00023">
    <property type="entry name" value="Ank"/>
    <property type="match status" value="1"/>
</dbReference>
<dbReference type="Pfam" id="PF00651">
    <property type="entry name" value="BTB"/>
    <property type="match status" value="2"/>
</dbReference>
<keyword evidence="1" id="KW-0677">Repeat</keyword>
<dbReference type="InterPro" id="IPR036770">
    <property type="entry name" value="Ankyrin_rpt-contain_sf"/>
</dbReference>
<evidence type="ECO:0000313" key="5">
    <source>
        <dbReference type="EMBL" id="KAJ5078036.1"/>
    </source>
</evidence>
<gene>
    <name evidence="5" type="ORF">M0811_05293</name>
</gene>
<reference evidence="5" key="1">
    <citation type="submission" date="2022-10" db="EMBL/GenBank/DDBJ databases">
        <title>Novel sulphate-reducing endosymbionts in the free-living metamonad Anaeramoeba.</title>
        <authorList>
            <person name="Jerlstrom-Hultqvist J."/>
            <person name="Cepicka I."/>
            <person name="Gallot-Lavallee L."/>
            <person name="Salas-Leiva D."/>
            <person name="Curtis B.A."/>
            <person name="Zahonova K."/>
            <person name="Pipaliya S."/>
            <person name="Dacks J."/>
            <person name="Roger A.J."/>
        </authorList>
    </citation>
    <scope>NUCLEOTIDE SEQUENCE</scope>
    <source>
        <strain evidence="5">BMAN</strain>
    </source>
</reference>
<feature type="domain" description="BTB" evidence="4">
    <location>
        <begin position="959"/>
        <end position="1025"/>
    </location>
</feature>
<dbReference type="PANTHER" id="PTHR24198:SF165">
    <property type="entry name" value="ANKYRIN REPEAT-CONTAINING PROTEIN-RELATED"/>
    <property type="match status" value="1"/>
</dbReference>
<dbReference type="Gene3D" id="1.25.40.20">
    <property type="entry name" value="Ankyrin repeat-containing domain"/>
    <property type="match status" value="5"/>
</dbReference>
<dbReference type="SMART" id="SM00248">
    <property type="entry name" value="ANK"/>
    <property type="match status" value="18"/>
</dbReference>
<accession>A0A9Q0LQP0</accession>
<evidence type="ECO:0000256" key="1">
    <source>
        <dbReference type="ARBA" id="ARBA00022737"/>
    </source>
</evidence>
<dbReference type="SUPFAM" id="SSF54695">
    <property type="entry name" value="POZ domain"/>
    <property type="match status" value="2"/>
</dbReference>
<feature type="repeat" description="ANK" evidence="3">
    <location>
        <begin position="104"/>
        <end position="137"/>
    </location>
</feature>
<organism evidence="5 6">
    <name type="scientific">Anaeramoeba ignava</name>
    <name type="common">Anaerobic marine amoeba</name>
    <dbReference type="NCBI Taxonomy" id="1746090"/>
    <lineage>
        <taxon>Eukaryota</taxon>
        <taxon>Metamonada</taxon>
        <taxon>Anaeramoebidae</taxon>
        <taxon>Anaeramoeba</taxon>
    </lineage>
</organism>
<keyword evidence="6" id="KW-1185">Reference proteome</keyword>
<dbReference type="SUPFAM" id="SSF48403">
    <property type="entry name" value="Ankyrin repeat"/>
    <property type="match status" value="3"/>
</dbReference>
<dbReference type="InterPro" id="IPR011333">
    <property type="entry name" value="SKP1/BTB/POZ_sf"/>
</dbReference>
<dbReference type="EMBL" id="JAPDFW010000055">
    <property type="protein sequence ID" value="KAJ5078036.1"/>
    <property type="molecule type" value="Genomic_DNA"/>
</dbReference>
<evidence type="ECO:0000256" key="2">
    <source>
        <dbReference type="ARBA" id="ARBA00023043"/>
    </source>
</evidence>
<feature type="repeat" description="ANK" evidence="3">
    <location>
        <begin position="376"/>
        <end position="409"/>
    </location>
</feature>
<feature type="repeat" description="ANK" evidence="3">
    <location>
        <begin position="585"/>
        <end position="618"/>
    </location>
</feature>
<dbReference type="Proteomes" id="UP001149090">
    <property type="component" value="Unassembled WGS sequence"/>
</dbReference>
<dbReference type="PROSITE" id="PS50297">
    <property type="entry name" value="ANK_REP_REGION"/>
    <property type="match status" value="7"/>
</dbReference>
<feature type="repeat" description="ANK" evidence="3">
    <location>
        <begin position="685"/>
        <end position="718"/>
    </location>
</feature>
<comment type="caution">
    <text evidence="5">The sequence shown here is derived from an EMBL/GenBank/DDBJ whole genome shotgun (WGS) entry which is preliminary data.</text>
</comment>
<dbReference type="AlphaFoldDB" id="A0A9Q0LQP0"/>
<feature type="repeat" description="ANK" evidence="3">
    <location>
        <begin position="480"/>
        <end position="513"/>
    </location>
</feature>
<dbReference type="SMART" id="SM00225">
    <property type="entry name" value="BTB"/>
    <property type="match status" value="2"/>
</dbReference>
<dbReference type="PROSITE" id="PS50088">
    <property type="entry name" value="ANK_REPEAT"/>
    <property type="match status" value="9"/>
</dbReference>
<evidence type="ECO:0000259" key="4">
    <source>
        <dbReference type="PROSITE" id="PS50097"/>
    </source>
</evidence>
<proteinExistence type="predicted"/>
<protein>
    <submittedName>
        <fullName evidence="5">Ankyrin repeat-containing</fullName>
    </submittedName>
</protein>
<evidence type="ECO:0000256" key="3">
    <source>
        <dbReference type="PROSITE-ProRule" id="PRU00023"/>
    </source>
</evidence>
<dbReference type="PROSITE" id="PS50097">
    <property type="entry name" value="BTB"/>
    <property type="match status" value="1"/>
</dbReference>
<dbReference type="InterPro" id="IPR002110">
    <property type="entry name" value="Ankyrin_rpt"/>
</dbReference>
<dbReference type="PANTHER" id="PTHR24198">
    <property type="entry name" value="ANKYRIN REPEAT AND PROTEIN KINASE DOMAIN-CONTAINING PROTEIN"/>
    <property type="match status" value="1"/>
</dbReference>
<sequence>MYDYNWSGPKDIYEAIQRRNKEFIQEYVKSHKKPLNLDILRTALKEKLEKNLIISLTKKGVIMEEQKKDEIPLLYLACEKNLDVDIIRLLLDLGFDPNEKSIYTKQTPLHLSCENKNSLSTIQLLVERGAQTNKVDLKEYIPLFYALENSDLNVIKFLLQNSDFSSYKKPKNMNFLHFVLCKPDARLDVVEYLLSYGVNPNEQDLDLRTPLHYACANKCQTSILDLLIKKSENFPKISLKTFGNIDHQKNLESTENIHQQDTPIKIVNVLDIHKQTPLHELCVLNYTEDRINVLLKAGADPNIQNPKGKTPFHLICELNPSLNLVKMFLESGASVDIQDLEGKTPLYAAIEQDATYDVIYELISKASNFEISDKTTNVTLLHLAFKKSLDLELIKIILERGAKINAQDSSKKTPLHYCTEKNKRQEIGKILLEIQKEKLNSGNLDDNTTSLNLFCEFSTDAETIKTLINKGADPLASDSEGQTPLHFACINHPTFEVVDILLRAGADPKSKNRRRQLPLHLALEAKAEQNVLEMLIKFLGSKEILSLDFKKQTPLEIALRKKYSFSTIKFLIENGAMKENKSGRGGQTPLHIAFLPPIDSKVVKLLLDNGADPDKPNILGKTPLVLAIMNNASQEVLDLVVTQKNFDFPAKSGKTPLFFASSANNIEMMQLLIKKGAQIQVHDKKRKSILHYAILKGANVEVIQLLLDHNADPNEILDNNTTCLDLCFLGKESPSPVVELLLKICKFDSSVQNPFEKAFSLALSHDASFPSLLLLAETGIDLTTFKMERLSFLDSVYIMKNINQIRLALSFDLNLSIDFFYENEKMLICKDFYSIMNDFERILESGDLSDFNIVLSDGSIPVHKFILQNRICLPNEKIAFEKALDIFHSGLCDFQMSEVKPFLRFVYSGYIDHKDKKYEQNILKIGSLFNLEHEWFNEKKGRRGLLKDLKRLWFDDKSKDFAVIVGDENVKLHKLILAIRSELFRGLFLSVDDPSNKVSEYSGRSPQTIKQLLKFFYFDELDFVISSVVASELDEAADFYQTNEKTLTWKILYNAKYL</sequence>
<feature type="repeat" description="ANK" evidence="3">
    <location>
        <begin position="341"/>
        <end position="374"/>
    </location>
</feature>
<dbReference type="CDD" id="cd18186">
    <property type="entry name" value="BTB_POZ_ZBTB_KLHL-like"/>
    <property type="match status" value="1"/>
</dbReference>
<dbReference type="InterPro" id="IPR000210">
    <property type="entry name" value="BTB/POZ_dom"/>
</dbReference>
<dbReference type="Pfam" id="PF13637">
    <property type="entry name" value="Ank_4"/>
    <property type="match status" value="1"/>
</dbReference>
<dbReference type="Gene3D" id="3.30.710.10">
    <property type="entry name" value="Potassium Channel Kv1.1, Chain A"/>
    <property type="match status" value="2"/>
</dbReference>
<dbReference type="Pfam" id="PF12796">
    <property type="entry name" value="Ank_2"/>
    <property type="match status" value="4"/>
</dbReference>
<keyword evidence="2 3" id="KW-0040">ANK repeat</keyword>
<feature type="repeat" description="ANK" evidence="3">
    <location>
        <begin position="273"/>
        <end position="306"/>
    </location>
</feature>
<dbReference type="OrthoDB" id="2142040at2759"/>
<name>A0A9Q0LQP0_ANAIG</name>
<evidence type="ECO:0000313" key="6">
    <source>
        <dbReference type="Proteomes" id="UP001149090"/>
    </source>
</evidence>
<feature type="repeat" description="ANK" evidence="3">
    <location>
        <begin position="652"/>
        <end position="684"/>
    </location>
</feature>
<feature type="repeat" description="ANK" evidence="3">
    <location>
        <begin position="307"/>
        <end position="340"/>
    </location>
</feature>